<feature type="transmembrane region" description="Helical" evidence="7">
    <location>
        <begin position="263"/>
        <end position="287"/>
    </location>
</feature>
<keyword evidence="4 7" id="KW-0472">Membrane</keyword>
<evidence type="ECO:0000256" key="6">
    <source>
        <dbReference type="SAM" id="MobiDB-lite"/>
    </source>
</evidence>
<reference evidence="9" key="1">
    <citation type="journal article" date="2021" name="IMA Fungus">
        <title>Genomic characterization of three marine fungi, including Emericellopsis atlantica sp. nov. with signatures of a generalist lifestyle and marine biomass degradation.</title>
        <authorList>
            <person name="Hagestad O.C."/>
            <person name="Hou L."/>
            <person name="Andersen J.H."/>
            <person name="Hansen E.H."/>
            <person name="Altermark B."/>
            <person name="Li C."/>
            <person name="Kuhnert E."/>
            <person name="Cox R.J."/>
            <person name="Crous P.W."/>
            <person name="Spatafora J.W."/>
            <person name="Lail K."/>
            <person name="Amirebrahimi M."/>
            <person name="Lipzen A."/>
            <person name="Pangilinan J."/>
            <person name="Andreopoulos W."/>
            <person name="Hayes R.D."/>
            <person name="Ng V."/>
            <person name="Grigoriev I.V."/>
            <person name="Jackson S.A."/>
            <person name="Sutton T.D.S."/>
            <person name="Dobson A.D.W."/>
            <person name="Rama T."/>
        </authorList>
    </citation>
    <scope>NUCLEOTIDE SEQUENCE</scope>
    <source>
        <strain evidence="9">TRa3180A</strain>
    </source>
</reference>
<feature type="domain" description="Rhodopsin" evidence="8">
    <location>
        <begin position="41"/>
        <end position="288"/>
    </location>
</feature>
<protein>
    <recommendedName>
        <fullName evidence="8">Rhodopsin domain-containing protein</fullName>
    </recommendedName>
</protein>
<feature type="compositionally biased region" description="Basic and acidic residues" evidence="6">
    <location>
        <begin position="357"/>
        <end position="366"/>
    </location>
</feature>
<feature type="transmembrane region" description="Helical" evidence="7">
    <location>
        <begin position="57"/>
        <end position="82"/>
    </location>
</feature>
<comment type="subcellular location">
    <subcellularLocation>
        <location evidence="1">Membrane</location>
        <topology evidence="1">Multi-pass membrane protein</topology>
    </subcellularLocation>
</comment>
<dbReference type="GO" id="GO:0016020">
    <property type="term" value="C:membrane"/>
    <property type="evidence" value="ECO:0007669"/>
    <property type="project" value="UniProtKB-SubCell"/>
</dbReference>
<dbReference type="Pfam" id="PF20684">
    <property type="entry name" value="Fung_rhodopsin"/>
    <property type="match status" value="1"/>
</dbReference>
<evidence type="ECO:0000313" key="9">
    <source>
        <dbReference type="EMBL" id="KAG9242950.1"/>
    </source>
</evidence>
<keyword evidence="10" id="KW-1185">Reference proteome</keyword>
<feature type="region of interest" description="Disordered" evidence="6">
    <location>
        <begin position="316"/>
        <end position="366"/>
    </location>
</feature>
<name>A0A9P7Z080_9HELO</name>
<comment type="caution">
    <text evidence="9">The sequence shown here is derived from an EMBL/GenBank/DDBJ whole genome shotgun (WGS) entry which is preliminary data.</text>
</comment>
<dbReference type="InterPro" id="IPR052337">
    <property type="entry name" value="SAT4-like"/>
</dbReference>
<feature type="transmembrane region" description="Helical" evidence="7">
    <location>
        <begin position="190"/>
        <end position="210"/>
    </location>
</feature>
<feature type="transmembrane region" description="Helical" evidence="7">
    <location>
        <begin position="102"/>
        <end position="124"/>
    </location>
</feature>
<sequence length="366" mass="40364">MASLSSAELAYQQAHIGDNRGQEIVAVSIFLIAISVPAVIFRFVARLARHLPLGWDDWLCIPALVMIVAECAINLVSVHFGFGKHVIATDQLTAYKILEAGWFLSVAYVLGHFFLKTAIVLTYIRIFTMRLTWFKWAIWACIFWNSAWALSLLITVLVECRPLNFYWEQANPANPTATGVCTINEKATEIVSNALSVVADIALLIIPLFVIWQLKLSGVRKFAVAAIFAVGAFACAASVFRLTTTLSVISKGGNDPTWDLVDVYLWTAVEGAVGLLCACFPVFGPLLSLWKNKMQSIYASRTSQTKSSGYMISRSKESAVSSGRPWRKVSASQDSTGASIDMEPLHTKGMPPQTKQQMRDDQDSWA</sequence>
<dbReference type="InterPro" id="IPR049326">
    <property type="entry name" value="Rhodopsin_dom_fungi"/>
</dbReference>
<keyword evidence="2 7" id="KW-0812">Transmembrane</keyword>
<organism evidence="9 10">
    <name type="scientific">Calycina marina</name>
    <dbReference type="NCBI Taxonomy" id="1763456"/>
    <lineage>
        <taxon>Eukaryota</taxon>
        <taxon>Fungi</taxon>
        <taxon>Dikarya</taxon>
        <taxon>Ascomycota</taxon>
        <taxon>Pezizomycotina</taxon>
        <taxon>Leotiomycetes</taxon>
        <taxon>Helotiales</taxon>
        <taxon>Pezizellaceae</taxon>
        <taxon>Calycina</taxon>
    </lineage>
</organism>
<proteinExistence type="inferred from homology"/>
<evidence type="ECO:0000256" key="4">
    <source>
        <dbReference type="ARBA" id="ARBA00023136"/>
    </source>
</evidence>
<feature type="transmembrane region" description="Helical" evidence="7">
    <location>
        <begin position="222"/>
        <end position="243"/>
    </location>
</feature>
<evidence type="ECO:0000256" key="1">
    <source>
        <dbReference type="ARBA" id="ARBA00004141"/>
    </source>
</evidence>
<accession>A0A9P7Z080</accession>
<dbReference type="EMBL" id="MU254020">
    <property type="protein sequence ID" value="KAG9242950.1"/>
    <property type="molecule type" value="Genomic_DNA"/>
</dbReference>
<feature type="transmembrane region" description="Helical" evidence="7">
    <location>
        <begin position="136"/>
        <end position="158"/>
    </location>
</feature>
<dbReference type="PANTHER" id="PTHR33048:SF163">
    <property type="entry name" value="INTEGRAL MEMBRANE PROTEIN (AFU_ORTHOLOGUE AFUA_8G05510)"/>
    <property type="match status" value="1"/>
</dbReference>
<dbReference type="Proteomes" id="UP000887226">
    <property type="component" value="Unassembled WGS sequence"/>
</dbReference>
<evidence type="ECO:0000313" key="10">
    <source>
        <dbReference type="Proteomes" id="UP000887226"/>
    </source>
</evidence>
<evidence type="ECO:0000259" key="8">
    <source>
        <dbReference type="Pfam" id="PF20684"/>
    </source>
</evidence>
<evidence type="ECO:0000256" key="5">
    <source>
        <dbReference type="ARBA" id="ARBA00038359"/>
    </source>
</evidence>
<evidence type="ECO:0000256" key="2">
    <source>
        <dbReference type="ARBA" id="ARBA00022692"/>
    </source>
</evidence>
<comment type="similarity">
    <text evidence="5">Belongs to the SAT4 family.</text>
</comment>
<gene>
    <name evidence="9" type="ORF">BJ878DRAFT_444496</name>
</gene>
<keyword evidence="3 7" id="KW-1133">Transmembrane helix</keyword>
<dbReference type="AlphaFoldDB" id="A0A9P7Z080"/>
<evidence type="ECO:0000256" key="7">
    <source>
        <dbReference type="SAM" id="Phobius"/>
    </source>
</evidence>
<dbReference type="PANTHER" id="PTHR33048">
    <property type="entry name" value="PTH11-LIKE INTEGRAL MEMBRANE PROTEIN (AFU_ORTHOLOGUE AFUA_5G11245)"/>
    <property type="match status" value="1"/>
</dbReference>
<evidence type="ECO:0000256" key="3">
    <source>
        <dbReference type="ARBA" id="ARBA00022989"/>
    </source>
</evidence>
<feature type="transmembrane region" description="Helical" evidence="7">
    <location>
        <begin position="24"/>
        <end position="45"/>
    </location>
</feature>
<dbReference type="OrthoDB" id="3529975at2759"/>